<dbReference type="KEGG" id="tgg:A3K92_01325"/>
<dbReference type="InterPro" id="IPR027417">
    <property type="entry name" value="P-loop_NTPase"/>
</dbReference>
<dbReference type="GO" id="GO:0016887">
    <property type="term" value="F:ATP hydrolysis activity"/>
    <property type="evidence" value="ECO:0007669"/>
    <property type="project" value="TreeGrafter"/>
</dbReference>
<protein>
    <submittedName>
        <fullName evidence="2">Septum site-determining protein MinD</fullName>
    </submittedName>
</protein>
<dbReference type="EMBL" id="CP014855">
    <property type="protein sequence ID" value="ASJ00215.1"/>
    <property type="molecule type" value="Genomic_DNA"/>
</dbReference>
<dbReference type="PANTHER" id="PTHR43384">
    <property type="entry name" value="SEPTUM SITE-DETERMINING PROTEIN MIND HOMOLOG, CHLOROPLASTIC-RELATED"/>
    <property type="match status" value="1"/>
</dbReference>
<dbReference type="GO" id="GO:0005829">
    <property type="term" value="C:cytosol"/>
    <property type="evidence" value="ECO:0007669"/>
    <property type="project" value="TreeGrafter"/>
</dbReference>
<dbReference type="GO" id="GO:0005524">
    <property type="term" value="F:ATP binding"/>
    <property type="evidence" value="ECO:0007669"/>
    <property type="project" value="TreeGrafter"/>
</dbReference>
<sequence>MPGIIITGRGGAGKTTIASNLGVYFTREEGLDTVVIDGDLFLPKLAFHFGIYNPVVNLHSILKDPKANPFSAVYRDPKTGVYIVPGSSNIYDVLHLDPRNMARVVSEYRRRYNMTIVDSPVGIPFDTLSTFNLVEYQLIVLELERSPIYSFKRMLENELIKLKALGEEFGLKVGVVINKVREARGDLDEVMDFIEDVVKVPVLGIISFDSNVPLASNYGTPVLAKFPRTQASRDLLELGENLATWTLGKKHHKKSKWSEYGHSIMEIIHRVIHWS</sequence>
<dbReference type="GO" id="GO:0051782">
    <property type="term" value="P:negative regulation of cell division"/>
    <property type="evidence" value="ECO:0007669"/>
    <property type="project" value="TreeGrafter"/>
</dbReference>
<accession>A0A2Z2M765</accession>
<proteinExistence type="predicted"/>
<dbReference type="GeneID" id="33331147"/>
<dbReference type="OrthoDB" id="31168at2157"/>
<dbReference type="Gene3D" id="3.40.50.300">
    <property type="entry name" value="P-loop containing nucleotide triphosphate hydrolases"/>
    <property type="match status" value="1"/>
</dbReference>
<name>A0A2Z2M765_THEGO</name>
<evidence type="ECO:0000313" key="2">
    <source>
        <dbReference type="EMBL" id="ASJ00215.1"/>
    </source>
</evidence>
<gene>
    <name evidence="2" type="ORF">A3K92_01325</name>
</gene>
<dbReference type="AlphaFoldDB" id="A0A2Z2M765"/>
<keyword evidence="3" id="KW-1185">Reference proteome</keyword>
<dbReference type="InterPro" id="IPR002586">
    <property type="entry name" value="CobQ/CobB/MinD/ParA_Nub-bd_dom"/>
</dbReference>
<feature type="domain" description="CobQ/CobB/MinD/ParA nucleotide binding" evidence="1">
    <location>
        <begin position="4"/>
        <end position="222"/>
    </location>
</feature>
<dbReference type="SUPFAM" id="SSF52540">
    <property type="entry name" value="P-loop containing nucleoside triphosphate hydrolases"/>
    <property type="match status" value="1"/>
</dbReference>
<organism evidence="2 3">
    <name type="scientific">Thermococcus gorgonarius</name>
    <dbReference type="NCBI Taxonomy" id="71997"/>
    <lineage>
        <taxon>Archaea</taxon>
        <taxon>Methanobacteriati</taxon>
        <taxon>Methanobacteriota</taxon>
        <taxon>Thermococci</taxon>
        <taxon>Thermococcales</taxon>
        <taxon>Thermococcaceae</taxon>
        <taxon>Thermococcus</taxon>
    </lineage>
</organism>
<dbReference type="GO" id="GO:0009898">
    <property type="term" value="C:cytoplasmic side of plasma membrane"/>
    <property type="evidence" value="ECO:0007669"/>
    <property type="project" value="TreeGrafter"/>
</dbReference>
<dbReference type="RefSeq" id="WP_088884555.1">
    <property type="nucleotide sequence ID" value="NZ_CP014855.1"/>
</dbReference>
<reference evidence="2 3" key="1">
    <citation type="submission" date="2016-03" db="EMBL/GenBank/DDBJ databases">
        <title>Complete genome sequence of Thermococcus gorgonarius.</title>
        <authorList>
            <person name="Oger P.M."/>
        </authorList>
    </citation>
    <scope>NUCLEOTIDE SEQUENCE [LARGE SCALE GENOMIC DNA]</scope>
    <source>
        <strain evidence="2 3">W-12</strain>
    </source>
</reference>
<evidence type="ECO:0000313" key="3">
    <source>
        <dbReference type="Proteomes" id="UP000250134"/>
    </source>
</evidence>
<dbReference type="Proteomes" id="UP000250134">
    <property type="component" value="Chromosome"/>
</dbReference>
<evidence type="ECO:0000259" key="1">
    <source>
        <dbReference type="Pfam" id="PF01656"/>
    </source>
</evidence>
<dbReference type="Pfam" id="PF01656">
    <property type="entry name" value="CbiA"/>
    <property type="match status" value="1"/>
</dbReference>
<dbReference type="PANTHER" id="PTHR43384:SF10">
    <property type="entry name" value="ATPASE INVOLVED IN CHROMOSOME PARTITIONING, PARA_MIND FAMILY"/>
    <property type="match status" value="1"/>
</dbReference>
<dbReference type="InterPro" id="IPR050625">
    <property type="entry name" value="ParA/MinD_ATPase"/>
</dbReference>